<dbReference type="Proteomes" id="UP001280121">
    <property type="component" value="Unassembled WGS sequence"/>
</dbReference>
<keyword evidence="2" id="KW-1185">Reference proteome</keyword>
<accession>A0AAE0CP74</accession>
<organism evidence="1 2">
    <name type="scientific">Dipteronia dyeriana</name>
    <dbReference type="NCBI Taxonomy" id="168575"/>
    <lineage>
        <taxon>Eukaryota</taxon>
        <taxon>Viridiplantae</taxon>
        <taxon>Streptophyta</taxon>
        <taxon>Embryophyta</taxon>
        <taxon>Tracheophyta</taxon>
        <taxon>Spermatophyta</taxon>
        <taxon>Magnoliopsida</taxon>
        <taxon>eudicotyledons</taxon>
        <taxon>Gunneridae</taxon>
        <taxon>Pentapetalae</taxon>
        <taxon>rosids</taxon>
        <taxon>malvids</taxon>
        <taxon>Sapindales</taxon>
        <taxon>Sapindaceae</taxon>
        <taxon>Hippocastanoideae</taxon>
        <taxon>Acereae</taxon>
        <taxon>Dipteronia</taxon>
    </lineage>
</organism>
<evidence type="ECO:0000313" key="1">
    <source>
        <dbReference type="EMBL" id="KAK2658376.1"/>
    </source>
</evidence>
<dbReference type="AlphaFoldDB" id="A0AAE0CP74"/>
<name>A0AAE0CP74_9ROSI</name>
<dbReference type="EMBL" id="JANJYI010000002">
    <property type="protein sequence ID" value="KAK2658376.1"/>
    <property type="molecule type" value="Genomic_DNA"/>
</dbReference>
<evidence type="ECO:0008006" key="3">
    <source>
        <dbReference type="Google" id="ProtNLM"/>
    </source>
</evidence>
<evidence type="ECO:0000313" key="2">
    <source>
        <dbReference type="Proteomes" id="UP001280121"/>
    </source>
</evidence>
<gene>
    <name evidence="1" type="ORF">Ddye_004909</name>
</gene>
<reference evidence="1" key="1">
    <citation type="journal article" date="2023" name="Plant J.">
        <title>Genome sequences and population genomics provide insights into the demographic history, inbreeding, and mutation load of two 'living fossil' tree species of Dipteronia.</title>
        <authorList>
            <person name="Feng Y."/>
            <person name="Comes H.P."/>
            <person name="Chen J."/>
            <person name="Zhu S."/>
            <person name="Lu R."/>
            <person name="Zhang X."/>
            <person name="Li P."/>
            <person name="Qiu J."/>
            <person name="Olsen K.M."/>
            <person name="Qiu Y."/>
        </authorList>
    </citation>
    <scope>NUCLEOTIDE SEQUENCE</scope>
    <source>
        <strain evidence="1">KIB01</strain>
    </source>
</reference>
<protein>
    <recommendedName>
        <fullName evidence="3">DUF4283 domain-containing protein</fullName>
    </recommendedName>
</protein>
<comment type="caution">
    <text evidence="1">The sequence shown here is derived from an EMBL/GenBank/DDBJ whole genome shotgun (WGS) entry which is preliminary data.</text>
</comment>
<proteinExistence type="predicted"/>
<sequence>MDGVDIEVVCCNTVTFTFKNVEDQGCVIHRGPWSFALLVLEKPVGMDNVKEMRFDRVVFWVQIYNVPLLCMTKDIARFLGTKKGEVVEVDEGKHGQGKGKNKVRERVLVDLRWKGGNLYDHLSLIKEIKRRQWLVVVRKKEGGRQVGPQIDHPTLSGQTRVGNTKQEKLVGPKGGLARKLVVESVGCSGGLCLLWSDAVDIGLLSFLKFHIDVTVVMRGCSSWRLASFYGHLEISRRMINLGSWKEIREVEKELNLLLAGKEIYWRQKPHELWLKYGDKNSKSFHWKASNRRSRNTISGLYDSNNVWRDRKMEVEDIVSNYFDDIFKSGNPSRSTMDEVFSCVKPCLSAQKIYFLDANFTTVEIKRVIFDMSPTKILSASGHLINFNKSAMCVSSRVSRQQAKHMAGILRVRLVDCHDRYLGLPSFARRSKCQLFSDIHDQVWDRVKRFPEGLVGVLHRLSVPLMMIGEGFTGALSVSYAEVMTWGSYTFRSGYYVGCLMNSNPSSSGLGLSESWCKAAFEGATESEAFYMESLS</sequence>